<evidence type="ECO:0000313" key="4">
    <source>
        <dbReference type="EMBL" id="CAE8659275.1"/>
    </source>
</evidence>
<dbReference type="InterPro" id="IPR025986">
    <property type="entry name" value="RPAP3-like_C"/>
</dbReference>
<proteinExistence type="predicted"/>
<dbReference type="EMBL" id="CAJNNV010003852">
    <property type="protein sequence ID" value="CAE8589726.1"/>
    <property type="molecule type" value="Genomic_DNA"/>
</dbReference>
<sequence length="190" mass="20034">MAAMAAIAEGCGRPELMRGMPNFRKETPPETATGSVNPVPASVQRNGVLPRNGHELARELKRQPTPQDKVLWLAEMGDDAYARIFRVELDCELLQTILAAMHSAICGNAAKEATEDESGEPAGCAAAAAARKTLGTLARACPKGLEFAAGFAGAKERSRAKALLRALEEQGGEESAAELGPVRRILLGDA</sequence>
<accession>A0A813DVJ6</accession>
<keyword evidence="5" id="KW-1185">Reference proteome</keyword>
<feature type="domain" description="RNA-polymerase II-associated protein 3-like C-terminal" evidence="2">
    <location>
        <begin position="50"/>
        <end position="110"/>
    </location>
</feature>
<dbReference type="Proteomes" id="UP000626109">
    <property type="component" value="Unassembled WGS sequence"/>
</dbReference>
<dbReference type="EMBL" id="CAJNNW010016516">
    <property type="protein sequence ID" value="CAE8659275.1"/>
    <property type="molecule type" value="Genomic_DNA"/>
</dbReference>
<evidence type="ECO:0000313" key="3">
    <source>
        <dbReference type="EMBL" id="CAE8589726.1"/>
    </source>
</evidence>
<dbReference type="Proteomes" id="UP000654075">
    <property type="component" value="Unassembled WGS sequence"/>
</dbReference>
<evidence type="ECO:0000256" key="1">
    <source>
        <dbReference type="SAM" id="MobiDB-lite"/>
    </source>
</evidence>
<feature type="region of interest" description="Disordered" evidence="1">
    <location>
        <begin position="24"/>
        <end position="47"/>
    </location>
</feature>
<dbReference type="Pfam" id="PF13877">
    <property type="entry name" value="RPAP3_C"/>
    <property type="match status" value="1"/>
</dbReference>
<evidence type="ECO:0000313" key="5">
    <source>
        <dbReference type="Proteomes" id="UP000654075"/>
    </source>
</evidence>
<reference evidence="3" key="1">
    <citation type="submission" date="2021-02" db="EMBL/GenBank/DDBJ databases">
        <authorList>
            <person name="Dougan E. K."/>
            <person name="Rhodes N."/>
            <person name="Thang M."/>
            <person name="Chan C."/>
        </authorList>
    </citation>
    <scope>NUCLEOTIDE SEQUENCE</scope>
</reference>
<comment type="caution">
    <text evidence="3">The sequence shown here is derived from an EMBL/GenBank/DDBJ whole genome shotgun (WGS) entry which is preliminary data.</text>
</comment>
<evidence type="ECO:0000259" key="2">
    <source>
        <dbReference type="Pfam" id="PF13877"/>
    </source>
</evidence>
<organism evidence="3 5">
    <name type="scientific">Polarella glacialis</name>
    <name type="common">Dinoflagellate</name>
    <dbReference type="NCBI Taxonomy" id="89957"/>
    <lineage>
        <taxon>Eukaryota</taxon>
        <taxon>Sar</taxon>
        <taxon>Alveolata</taxon>
        <taxon>Dinophyceae</taxon>
        <taxon>Suessiales</taxon>
        <taxon>Suessiaceae</taxon>
        <taxon>Polarella</taxon>
    </lineage>
</organism>
<dbReference type="AlphaFoldDB" id="A0A813DVJ6"/>
<name>A0A813DVJ6_POLGL</name>
<protein>
    <recommendedName>
        <fullName evidence="2">RNA-polymerase II-associated protein 3-like C-terminal domain-containing protein</fullName>
    </recommendedName>
</protein>
<gene>
    <name evidence="3" type="ORF">PGLA1383_LOCUS8469</name>
    <name evidence="4" type="ORF">PGLA2088_LOCUS13715</name>
</gene>